<dbReference type="AlphaFoldDB" id="A0A2U9NKN8"/>
<evidence type="ECO:0000256" key="2">
    <source>
        <dbReference type="ARBA" id="ARBA00004496"/>
    </source>
</evidence>
<dbReference type="CTD" id="367"/>
<dbReference type="InterPro" id="IPR035500">
    <property type="entry name" value="NHR-like_dom_sf"/>
</dbReference>
<comment type="similarity">
    <text evidence="3">Belongs to the nuclear hormone receptor family. NR3 subfamily.</text>
</comment>
<evidence type="ECO:0000256" key="1">
    <source>
        <dbReference type="ARBA" id="ARBA00004123"/>
    </source>
</evidence>
<reference evidence="15" key="1">
    <citation type="journal article" date="2018" name="Genome Biol. Evol.">
        <title>A Comparative View on Sex Differentiation and Gametogenesis Genes in Lungfish and Coelacanths.</title>
        <authorList>
            <person name="Biscotti M.A."/>
            <person name="Adolfi M.C."/>
            <person name="Barucca M."/>
            <person name="Forconi M."/>
            <person name="Pallavicini A."/>
            <person name="Gerdol M."/>
            <person name="Canapa A."/>
            <person name="Schartl M."/>
        </authorList>
    </citation>
    <scope>NUCLEOTIDE SEQUENCE</scope>
</reference>
<keyword evidence="6" id="KW-0863">Zinc-finger</keyword>
<keyword evidence="5" id="KW-0479">Metal-binding</keyword>
<protein>
    <submittedName>
        <fullName evidence="15">AR</fullName>
    </submittedName>
</protein>
<dbReference type="InterPro" id="IPR000536">
    <property type="entry name" value="Nucl_hrmn_rcpt_lig-bd"/>
</dbReference>
<evidence type="ECO:0000256" key="8">
    <source>
        <dbReference type="ARBA" id="ARBA00023015"/>
    </source>
</evidence>
<dbReference type="EMBL" id="MH329956">
    <property type="protein sequence ID" value="AWT24623.1"/>
    <property type="molecule type" value="mRNA"/>
</dbReference>
<dbReference type="SMART" id="SM00430">
    <property type="entry name" value="HOLI"/>
    <property type="match status" value="1"/>
</dbReference>
<dbReference type="SUPFAM" id="SSF57716">
    <property type="entry name" value="Glucocorticoid receptor-like (DNA-binding domain)"/>
    <property type="match status" value="1"/>
</dbReference>
<dbReference type="GO" id="GO:0005737">
    <property type="term" value="C:cytoplasm"/>
    <property type="evidence" value="ECO:0007669"/>
    <property type="project" value="UniProtKB-SubCell"/>
</dbReference>
<keyword evidence="11" id="KW-0675">Receptor</keyword>
<keyword evidence="12" id="KW-0539">Nucleus</keyword>
<feature type="domain" description="Nuclear receptor" evidence="13">
    <location>
        <begin position="513"/>
        <end position="588"/>
    </location>
</feature>
<dbReference type="FunFam" id="3.30.50.10:FF:000024">
    <property type="entry name" value="Androgen receptor"/>
    <property type="match status" value="1"/>
</dbReference>
<evidence type="ECO:0000256" key="11">
    <source>
        <dbReference type="ARBA" id="ARBA00023170"/>
    </source>
</evidence>
<evidence type="ECO:0000256" key="7">
    <source>
        <dbReference type="ARBA" id="ARBA00022833"/>
    </source>
</evidence>
<evidence type="ECO:0000256" key="10">
    <source>
        <dbReference type="ARBA" id="ARBA00023163"/>
    </source>
</evidence>
<sequence length="875" mass="97478">MDIQGGVCTGVPRKALGGAFENVYYGALHDPMSVPQIESMHHFMGDSNHINTFQYKECQDGTNGRSVIQSGAPLHTIYRGPSSQGSTSCELQGELSSPDSSDSLRLCATAAPCRTSQLQGSWPFALLCSAAGSLQPGLASRSKGSSPEEGFAQRLSCAVPGEEMGGRREERETFCSLTNREGCSPVSETAKELCKAVSASMGLSTELSEVSESSQVGRMFGSVTTTNEVPESSEAGQCSPLTSYLCQSGCTVFGEGAQNSSMVAVERFPVLAQCRHTLGRSGQAGFDTRTEGKNDIERVGVIKSIEYGETGTEINRNQEKRDRLQDAVSTELEDYEKDNSVAIQSESTTFTPLYRRASYGESASTYFRDKHLHTPINLPSQYQIKSEANSGMNSGQPLGSYCRYSDHVPSQSFGSYQMPWHNPLYQEDGNTCTAFSSGTTFGYRKMNRLTAAGQDGPSTSEVWYPNELLGRLQYPATGCIKTENWRDGYPCGEFRFDGGRDQAFSMDCFFAPQKMCLICGDEASGCHYGALTCGSCKVFFKRAAEGKQKYLCASRNDCTIDKIRRKNCPSCRLRKCFEAGMTLGARKLKKLGHLKIQEESESGSGMNQQELVPQGSAESGPPLLDQFQCQPAFLNILEAIEPITVYSGHDNSLPDTAANLLTSLNELGERQLVHVVKWAKALPGFRNLQEEDKMAVIQYSWMSIMVFALSWRSYKHANSRILHFAPDLIFNEYRMQKSSMYEHCLWMCRLSQELAWLQVTMDEYLYMKAVLLFSFTPANGFKNQKNFDEVRKKYIQELERVVMFRKNNVQRFYHMTKLLDFLQFVVSKLHHFTFDLFIKSQSLSVSFPEMMGEIVSVQVPKILSGMVKPILFHKQ</sequence>
<dbReference type="InterPro" id="IPR001723">
    <property type="entry name" value="Nuclear_hrmn_rcpt"/>
</dbReference>
<evidence type="ECO:0000256" key="3">
    <source>
        <dbReference type="ARBA" id="ARBA00005413"/>
    </source>
</evidence>
<dbReference type="CDD" id="cd07173">
    <property type="entry name" value="NR_DBD_AR"/>
    <property type="match status" value="1"/>
</dbReference>
<dbReference type="InterPro" id="IPR050200">
    <property type="entry name" value="Nuclear_hormone_rcpt_NR3"/>
</dbReference>
<keyword evidence="4" id="KW-0963">Cytoplasm</keyword>
<dbReference type="SUPFAM" id="SSF48508">
    <property type="entry name" value="Nuclear receptor ligand-binding domain"/>
    <property type="match status" value="1"/>
</dbReference>
<organism evidence="15">
    <name type="scientific">Protopterus annectens</name>
    <name type="common">African lungfish</name>
    <dbReference type="NCBI Taxonomy" id="7888"/>
    <lineage>
        <taxon>Eukaryota</taxon>
        <taxon>Metazoa</taxon>
        <taxon>Chordata</taxon>
        <taxon>Craniata</taxon>
        <taxon>Vertebrata</taxon>
        <taxon>Euteleostomi</taxon>
        <taxon>Dipnomorpha</taxon>
        <taxon>Ceratodontiformes</taxon>
        <taxon>Lepidosirenoidei</taxon>
        <taxon>Protopteridae</taxon>
        <taxon>Protopterus</taxon>
    </lineage>
</organism>
<dbReference type="RefSeq" id="XP_043913042.1">
    <property type="nucleotide sequence ID" value="XM_044057107.1"/>
</dbReference>
<evidence type="ECO:0000259" key="14">
    <source>
        <dbReference type="PROSITE" id="PS51843"/>
    </source>
</evidence>
<dbReference type="GeneID" id="122789686"/>
<dbReference type="PRINTS" id="PR00047">
    <property type="entry name" value="STROIDFINGER"/>
</dbReference>
<evidence type="ECO:0000256" key="9">
    <source>
        <dbReference type="ARBA" id="ARBA00023125"/>
    </source>
</evidence>
<dbReference type="Gene3D" id="1.10.565.10">
    <property type="entry name" value="Retinoid X Receptor"/>
    <property type="match status" value="1"/>
</dbReference>
<dbReference type="PROSITE" id="PS00031">
    <property type="entry name" value="NUCLEAR_REC_DBD_1"/>
    <property type="match status" value="1"/>
</dbReference>
<comment type="subcellular location">
    <subcellularLocation>
        <location evidence="2">Cytoplasm</location>
    </subcellularLocation>
    <subcellularLocation>
        <location evidence="1">Nucleus</location>
    </subcellularLocation>
</comment>
<evidence type="ECO:0000256" key="4">
    <source>
        <dbReference type="ARBA" id="ARBA00022490"/>
    </source>
</evidence>
<dbReference type="GO" id="GO:0007165">
    <property type="term" value="P:signal transduction"/>
    <property type="evidence" value="ECO:0007669"/>
    <property type="project" value="UniProtKB-ARBA"/>
</dbReference>
<dbReference type="GO" id="GO:0008270">
    <property type="term" value="F:zinc ion binding"/>
    <property type="evidence" value="ECO:0007669"/>
    <property type="project" value="UniProtKB-KW"/>
</dbReference>
<dbReference type="PROSITE" id="PS51030">
    <property type="entry name" value="NUCLEAR_REC_DBD_2"/>
    <property type="match status" value="1"/>
</dbReference>
<evidence type="ECO:0000256" key="6">
    <source>
        <dbReference type="ARBA" id="ARBA00022771"/>
    </source>
</evidence>
<dbReference type="GO" id="GO:0005634">
    <property type="term" value="C:nucleus"/>
    <property type="evidence" value="ECO:0007669"/>
    <property type="project" value="UniProtKB-SubCell"/>
</dbReference>
<dbReference type="SMR" id="A0A2U9NKN8"/>
<dbReference type="OrthoDB" id="10032732at2759"/>
<keyword evidence="10" id="KW-0804">Transcription</keyword>
<dbReference type="Pfam" id="PF00104">
    <property type="entry name" value="Hormone_recep"/>
    <property type="match status" value="1"/>
</dbReference>
<evidence type="ECO:0000256" key="5">
    <source>
        <dbReference type="ARBA" id="ARBA00022723"/>
    </source>
</evidence>
<evidence type="ECO:0000256" key="12">
    <source>
        <dbReference type="ARBA" id="ARBA00023242"/>
    </source>
</evidence>
<dbReference type="GO" id="GO:0043565">
    <property type="term" value="F:sequence-specific DNA binding"/>
    <property type="evidence" value="ECO:0007669"/>
    <property type="project" value="InterPro"/>
</dbReference>
<dbReference type="SMART" id="SM00399">
    <property type="entry name" value="ZnF_C4"/>
    <property type="match status" value="1"/>
</dbReference>
<evidence type="ECO:0000313" key="15">
    <source>
        <dbReference type="EMBL" id="AWT24623.1"/>
    </source>
</evidence>
<dbReference type="Pfam" id="PF00105">
    <property type="entry name" value="zf-C4"/>
    <property type="match status" value="1"/>
</dbReference>
<dbReference type="PRINTS" id="PR00398">
    <property type="entry name" value="STRDHORMONER"/>
</dbReference>
<feature type="domain" description="NR LBD" evidence="14">
    <location>
        <begin position="625"/>
        <end position="855"/>
    </location>
</feature>
<keyword evidence="9" id="KW-0238">DNA-binding</keyword>
<proteinExistence type="evidence at transcript level"/>
<keyword evidence="7" id="KW-0862">Zinc</keyword>
<dbReference type="InterPro" id="IPR001628">
    <property type="entry name" value="Znf_hrmn_rcpt"/>
</dbReference>
<dbReference type="InterPro" id="IPR013088">
    <property type="entry name" value="Znf_NHR/GATA"/>
</dbReference>
<dbReference type="PROSITE" id="PS51843">
    <property type="entry name" value="NR_LBD"/>
    <property type="match status" value="1"/>
</dbReference>
<dbReference type="PANTHER" id="PTHR48092">
    <property type="entry name" value="KNIRPS-RELATED PROTEIN-RELATED"/>
    <property type="match status" value="1"/>
</dbReference>
<dbReference type="Gene3D" id="3.30.50.10">
    <property type="entry name" value="Erythroid Transcription Factor GATA-1, subunit A"/>
    <property type="match status" value="1"/>
</dbReference>
<keyword evidence="8" id="KW-0805">Transcription regulation</keyword>
<dbReference type="GO" id="GO:0003700">
    <property type="term" value="F:DNA-binding transcription factor activity"/>
    <property type="evidence" value="ECO:0007669"/>
    <property type="project" value="InterPro"/>
</dbReference>
<evidence type="ECO:0000259" key="13">
    <source>
        <dbReference type="PROSITE" id="PS51030"/>
    </source>
</evidence>
<accession>A0A2U9NKN8</accession>
<name>A0A2U9NKN8_PROAN</name>